<feature type="compositionally biased region" description="Low complexity" evidence="4">
    <location>
        <begin position="1071"/>
        <end position="1080"/>
    </location>
</feature>
<feature type="region of interest" description="Disordered" evidence="4">
    <location>
        <begin position="168"/>
        <end position="218"/>
    </location>
</feature>
<dbReference type="Pfam" id="PF00249">
    <property type="entry name" value="Myb_DNA-binding"/>
    <property type="match status" value="1"/>
</dbReference>
<dbReference type="InterPro" id="IPR009057">
    <property type="entry name" value="Homeodomain-like_sf"/>
</dbReference>
<feature type="domain" description="Myb-like" evidence="5">
    <location>
        <begin position="1108"/>
        <end position="1157"/>
    </location>
</feature>
<keyword evidence="2" id="KW-0863">Zinc-finger</keyword>
<sequence>MDVRPLDSKDNSHFLLTSRNSSYHSLPKEGVDLSTPSSINFPLDKLGAARSKPGHSSALLDEKTNFNIEKSHFKIVNDDLSSRNCYSTQFYSQSSLPPSRKSSDLKFRKARINFQLNNPHLIKRKYNPFNSYKNSKNDFSKKSHNSLTVDKKSFFKFSSYKKKFNDYHRSHNQDSYKSTSYKSSHTHYSNDQNRFPNDSTFAQSHRPSFYETSNPTSLDSRYNSFSNSSTYRTPFNNVSNKSLPRSLYSTSNGLDPKISQKVLSNFSSDMDISSESEIDLSSISHNTPTLFSSESLHLNIAATETSYDFVNSIINSSEEKNKSSKSIQLLNSSPKEGLQSDSTLFDNQLPTSTSTSTETSKGCFKEHFNHIDSTQIKLNNSLKDFKDVVDKKFIKSPLGSPNCIPIEKSPPKSSPVKSPSGLVDTSHQGGSFTNIIESGKINRKDKPFAIDSYCKNGFLDFEDGTFLNNPEFNIVFSTLSLLKQQLCQAVTDLKKLNYLKSNALSSPKDYISQIVNKTNERPPKQQLVASVPIVNIEKYFDTATTQCLEKYEYFSRNFYSGYNPFQNDLEICSNGNESYSSDENNSRTSFKSKGKYNKPSRNKKLASFDLPVLKASKSKKPKKRSSKNTFIDDYKSSQSKKSISREIYKLPKNSKEEPLHSNKNFNPTKTVKKSPKSPISIKSVSLKSKSTKVKDNKIDPIPHTSSSDANPVVFKRSQLSLSGKVSNPFKKQSTELDHPPNFPPTKILNIPSSIDSSGRISEPQSHLNLVKTEVSISESPKVDIPDSPPSSPLTENLQPPLSNNLEAPLSSLKQSDSQNTLLSSNLSELNCHITFSNSQDHTVPSDFTQESNSEDFKSKKNSLEPIVLFNQKVPTINGDSEKINDTTTCPLIPSDSFPQNSVDPNKITTHHMNQSVQPSNNLPDFYNKVKDGNININVEPLSDLIENIPQKNSEKNKSSNSYTPSPRKTLSNDGPITEAISAEDLFVKSEPLLSIPETLSLQTSKKTSNLSQNESDPLLKDHEDSSLEKSILTPNKKGTQDPKKSVTTEVENIQNPNSPSKNLFKYSRLQKNSSTSNSSSKKLKNTSKGDRGLTPGYNPPPASVFNKPWSEYEQKRLEELLEIYPDEPVANSRWRKISDALGTRTMRQVASRVQKYFIKLNLAGLPIPGRIPDFTKWSSLQKEKKRPRKEHSSESRINSEPKKPKQKNKKSSFCLDNSESFFQSTKHFNSVKDYSTNETQSTDIFSQIKGRKRTQKKKELVPCESDSDFLRLVDSSKPSNHSISRDSQTEKCSDCQSDTSSTFLQDQSYFKPENQTINKPKKRKINSLNPENSFKNDKQDSDYEIEVDVESSENSNLPVVNFHNSQSSNSNIIKLIHPSPYKILTKTTESKISIANQKKDRKTDLQNFEPSYSTPLNTGIRFNEGNSQITAPNQSNINIRNSVLHIGYRCDNCYAEPIVGTRWHCIDCSSKKQNSVTPSTKIFGSKPFGAAGLLDSNNSLTEYDLCDECMAENDLAFQNGTFNNNSQAVNGPIHNHKHRFLPVMNPDFETDSIHDIGPPPINDDADPDAYIDTGSDVDLIGGYPEFDDGKSLSVGSSSRSTNRVVGFGMKPGAVPGPPDVELNNIGEFDYEGFDFSNIEENGNAIFSSIFKDYEYLA</sequence>
<feature type="compositionally biased region" description="Polar residues" evidence="4">
    <location>
        <begin position="190"/>
        <end position="218"/>
    </location>
</feature>
<dbReference type="STRING" id="133383.A0A1R0GYC9"/>
<feature type="compositionally biased region" description="Low complexity" evidence="4">
    <location>
        <begin position="351"/>
        <end position="360"/>
    </location>
</feature>
<feature type="region of interest" description="Disordered" evidence="4">
    <location>
        <begin position="1271"/>
        <end position="1296"/>
    </location>
</feature>
<dbReference type="SMART" id="SM00717">
    <property type="entry name" value="SANT"/>
    <property type="match status" value="1"/>
</dbReference>
<feature type="compositionally biased region" description="Polar residues" evidence="4">
    <location>
        <begin position="1047"/>
        <end position="1061"/>
    </location>
</feature>
<feature type="region of interest" description="Disordered" evidence="4">
    <location>
        <begin position="947"/>
        <end position="974"/>
    </location>
</feature>
<accession>A0A1R0GYC9</accession>
<feature type="compositionally biased region" description="Polar residues" evidence="4">
    <location>
        <begin position="577"/>
        <end position="589"/>
    </location>
</feature>
<keyword evidence="7" id="KW-1185">Reference proteome</keyword>
<dbReference type="PANTHER" id="PTHR22705:SF0">
    <property type="entry name" value="ZZ-TYPE ZINC FINGER-CONTAINING PROTEIN 3"/>
    <property type="match status" value="1"/>
</dbReference>
<feature type="compositionally biased region" description="Basic and acidic residues" evidence="4">
    <location>
        <begin position="1190"/>
        <end position="1203"/>
    </location>
</feature>
<feature type="region of interest" description="Disordered" evidence="4">
    <location>
        <begin position="1313"/>
        <end position="1339"/>
    </location>
</feature>
<dbReference type="InterPro" id="IPR001005">
    <property type="entry name" value="SANT/Myb"/>
</dbReference>
<dbReference type="Gene3D" id="3.30.60.90">
    <property type="match status" value="1"/>
</dbReference>
<protein>
    <submittedName>
        <fullName evidence="6">ZZ-type zinc finger-containing protein 3</fullName>
    </submittedName>
</protein>
<keyword evidence="1" id="KW-0479">Metal-binding</keyword>
<feature type="compositionally biased region" description="Polar residues" evidence="4">
    <location>
        <begin position="962"/>
        <end position="974"/>
    </location>
</feature>
<feature type="compositionally biased region" description="Basic residues" evidence="4">
    <location>
        <begin position="590"/>
        <end position="604"/>
    </location>
</feature>
<evidence type="ECO:0000259" key="5">
    <source>
        <dbReference type="PROSITE" id="PS50090"/>
    </source>
</evidence>
<feature type="compositionally biased region" description="Low complexity" evidence="4">
    <location>
        <begin position="175"/>
        <end position="189"/>
    </location>
</feature>
<dbReference type="PANTHER" id="PTHR22705">
    <property type="entry name" value="ZINC FINGER, ZZ DOMAIN CONTAINING 3"/>
    <property type="match status" value="1"/>
</dbReference>
<proteinExistence type="predicted"/>
<dbReference type="Proteomes" id="UP000187455">
    <property type="component" value="Unassembled WGS sequence"/>
</dbReference>
<dbReference type="InterPro" id="IPR037830">
    <property type="entry name" value="ZZZ3"/>
</dbReference>
<organism evidence="6 7">
    <name type="scientific">Smittium mucronatum</name>
    <dbReference type="NCBI Taxonomy" id="133383"/>
    <lineage>
        <taxon>Eukaryota</taxon>
        <taxon>Fungi</taxon>
        <taxon>Fungi incertae sedis</taxon>
        <taxon>Zoopagomycota</taxon>
        <taxon>Kickxellomycotina</taxon>
        <taxon>Harpellomycetes</taxon>
        <taxon>Harpellales</taxon>
        <taxon>Legeriomycetaceae</taxon>
        <taxon>Smittium</taxon>
    </lineage>
</organism>
<dbReference type="InterPro" id="IPR043145">
    <property type="entry name" value="Znf_ZZ_sf"/>
</dbReference>
<feature type="region of interest" description="Disordered" evidence="4">
    <location>
        <begin position="724"/>
        <end position="806"/>
    </location>
</feature>
<dbReference type="SUPFAM" id="SSF46689">
    <property type="entry name" value="Homeodomain-like"/>
    <property type="match status" value="1"/>
</dbReference>
<feature type="compositionally biased region" description="Basic and acidic residues" evidence="4">
    <location>
        <begin position="1017"/>
        <end position="1027"/>
    </location>
</feature>
<evidence type="ECO:0000256" key="3">
    <source>
        <dbReference type="ARBA" id="ARBA00022833"/>
    </source>
</evidence>
<feature type="compositionally biased region" description="Polar residues" evidence="4">
    <location>
        <begin position="328"/>
        <end position="350"/>
    </location>
</feature>
<dbReference type="PROSITE" id="PS50090">
    <property type="entry name" value="MYB_LIKE"/>
    <property type="match status" value="1"/>
</dbReference>
<evidence type="ECO:0000313" key="7">
    <source>
        <dbReference type="Proteomes" id="UP000187455"/>
    </source>
</evidence>
<name>A0A1R0GYC9_9FUNG</name>
<dbReference type="EMBL" id="LSSL01002093">
    <property type="protein sequence ID" value="OLY81887.1"/>
    <property type="molecule type" value="Genomic_DNA"/>
</dbReference>
<feature type="region of interest" description="Disordered" evidence="4">
    <location>
        <begin position="577"/>
        <end position="637"/>
    </location>
</feature>
<reference evidence="6 7" key="1">
    <citation type="journal article" date="2016" name="Mol. Biol. Evol.">
        <title>Genome-Wide Survey of Gut Fungi (Harpellales) Reveals the First Horizontally Transferred Ubiquitin Gene from a Mosquito Host.</title>
        <authorList>
            <person name="Wang Y."/>
            <person name="White M.M."/>
            <person name="Kvist S."/>
            <person name="Moncalvo J.M."/>
        </authorList>
    </citation>
    <scope>NUCLEOTIDE SEQUENCE [LARGE SCALE GENOMIC DNA]</scope>
    <source>
        <strain evidence="6 7">ALG-7-W6</strain>
    </source>
</reference>
<evidence type="ECO:0000313" key="6">
    <source>
        <dbReference type="EMBL" id="OLY81887.1"/>
    </source>
</evidence>
<dbReference type="CDD" id="cd00167">
    <property type="entry name" value="SANT"/>
    <property type="match status" value="1"/>
</dbReference>
<feature type="region of interest" description="Disordered" evidence="4">
    <location>
        <begin position="1178"/>
        <end position="1211"/>
    </location>
</feature>
<feature type="compositionally biased region" description="Basic residues" evidence="4">
    <location>
        <begin position="616"/>
        <end position="626"/>
    </location>
</feature>
<feature type="compositionally biased region" description="Basic and acidic residues" evidence="4">
    <location>
        <begin position="1283"/>
        <end position="1293"/>
    </location>
</feature>
<evidence type="ECO:0000256" key="2">
    <source>
        <dbReference type="ARBA" id="ARBA00022771"/>
    </source>
</evidence>
<feature type="region of interest" description="Disordered" evidence="4">
    <location>
        <begin position="321"/>
        <end position="360"/>
    </location>
</feature>
<comment type="caution">
    <text evidence="6">The sequence shown here is derived from an EMBL/GenBank/DDBJ whole genome shotgun (WGS) entry which is preliminary data.</text>
</comment>
<feature type="region of interest" description="Disordered" evidence="4">
    <location>
        <begin position="650"/>
        <end position="712"/>
    </location>
</feature>
<feature type="compositionally biased region" description="Basic and acidic residues" evidence="4">
    <location>
        <begin position="650"/>
        <end position="660"/>
    </location>
</feature>
<feature type="region of interest" description="Disordered" evidence="4">
    <location>
        <begin position="1003"/>
        <end position="1106"/>
    </location>
</feature>
<feature type="compositionally biased region" description="Polar residues" evidence="4">
    <location>
        <begin position="1003"/>
        <end position="1015"/>
    </location>
</feature>
<keyword evidence="3" id="KW-0862">Zinc</keyword>
<dbReference type="GO" id="GO:0008270">
    <property type="term" value="F:zinc ion binding"/>
    <property type="evidence" value="ECO:0007669"/>
    <property type="project" value="UniProtKB-KW"/>
</dbReference>
<dbReference type="OrthoDB" id="424753at2759"/>
<dbReference type="Gene3D" id="1.10.10.60">
    <property type="entry name" value="Homeodomain-like"/>
    <property type="match status" value="1"/>
</dbReference>
<dbReference type="Pfam" id="PF00569">
    <property type="entry name" value="ZZ"/>
    <property type="match status" value="1"/>
</dbReference>
<dbReference type="SUPFAM" id="SSF57850">
    <property type="entry name" value="RING/U-box"/>
    <property type="match status" value="1"/>
</dbReference>
<feature type="compositionally biased region" description="Polar residues" evidence="4">
    <location>
        <begin position="750"/>
        <end position="767"/>
    </location>
</feature>
<feature type="region of interest" description="Disordered" evidence="4">
    <location>
        <begin position="404"/>
        <end position="426"/>
    </location>
</feature>
<feature type="compositionally biased region" description="Polar residues" evidence="4">
    <location>
        <begin position="792"/>
        <end position="805"/>
    </location>
</feature>
<gene>
    <name evidence="6" type="ORF">AYI68_g4002</name>
</gene>
<evidence type="ECO:0000256" key="4">
    <source>
        <dbReference type="SAM" id="MobiDB-lite"/>
    </source>
</evidence>
<evidence type="ECO:0000256" key="1">
    <source>
        <dbReference type="ARBA" id="ARBA00022723"/>
    </source>
</evidence>
<feature type="compositionally biased region" description="Low complexity" evidence="4">
    <location>
        <begin position="676"/>
        <end position="688"/>
    </location>
</feature>
<dbReference type="InterPro" id="IPR000433">
    <property type="entry name" value="Znf_ZZ"/>
</dbReference>